<dbReference type="PATRIC" id="fig|61435.5.peg.574"/>
<dbReference type="AlphaFoldDB" id="A0A0V8M3L5"/>
<evidence type="ECO:0000313" key="1">
    <source>
        <dbReference type="EMBL" id="KSV18380.1"/>
    </source>
</evidence>
<name>A0A0V8M3L5_9CHLR</name>
<dbReference type="EMBL" id="JGYD01000011">
    <property type="protein sequence ID" value="KSV18380.1"/>
    <property type="molecule type" value="Genomic_DNA"/>
</dbReference>
<dbReference type="OrthoDB" id="9896744at2"/>
<protein>
    <recommendedName>
        <fullName evidence="3">Cobalamin-binding protein</fullName>
    </recommendedName>
</protein>
<reference evidence="1 2" key="1">
    <citation type="journal article" date="2015" name="Sci. Rep.">
        <title>A comparative genomics and reductive dehalogenase gene transcription study of two chloroethene-respiring bacteria, Dehalococcoides mccartyi strains MB and 11a.</title>
        <authorList>
            <person name="Low A."/>
            <person name="Shen Z."/>
            <person name="Cheng D."/>
            <person name="Rogers M.J."/>
            <person name="Lee P.K."/>
            <person name="He J."/>
        </authorList>
    </citation>
    <scope>NUCLEOTIDE SEQUENCE [LARGE SCALE GENOMIC DNA]</scope>
    <source>
        <strain evidence="1 2">MB</strain>
    </source>
</reference>
<evidence type="ECO:0008006" key="3">
    <source>
        <dbReference type="Google" id="ProtNLM"/>
    </source>
</evidence>
<organism evidence="1 2">
    <name type="scientific">Dehalococcoides mccartyi</name>
    <dbReference type="NCBI Taxonomy" id="61435"/>
    <lineage>
        <taxon>Bacteria</taxon>
        <taxon>Bacillati</taxon>
        <taxon>Chloroflexota</taxon>
        <taxon>Dehalococcoidia</taxon>
        <taxon>Dehalococcoidales</taxon>
        <taxon>Dehalococcoidaceae</taxon>
        <taxon>Dehalococcoides</taxon>
    </lineage>
</organism>
<sequence length="197" mass="22161">MAYQNLLSESSMITRTQSAELEKAIRAVLPSETAKLIDLAEQMFDDYKQGLIQHNEARNLIGIIQNKAEEAQIIDRDCAPVAIFSPVSYIPPGITLLKAYLKLNGFRPLVLELDGHNIRQMAGQIYPKAVVSLTLFHHIDKLAKLQSCFKDAGLDVIAGGVPFIYQHQNKDRLSFCYFPESLRELICKLSEDLPNED</sequence>
<gene>
    <name evidence="1" type="ORF">DA01_02860</name>
</gene>
<dbReference type="Proteomes" id="UP000053577">
    <property type="component" value="Unassembled WGS sequence"/>
</dbReference>
<accession>A0A0V8M3L5</accession>
<comment type="caution">
    <text evidence="1">The sequence shown here is derived from an EMBL/GenBank/DDBJ whole genome shotgun (WGS) entry which is preliminary data.</text>
</comment>
<evidence type="ECO:0000313" key="2">
    <source>
        <dbReference type="Proteomes" id="UP000053577"/>
    </source>
</evidence>
<proteinExistence type="predicted"/>